<name>A0A7S0XE95_9STRA</name>
<reference evidence="1" key="1">
    <citation type="submission" date="2021-01" db="EMBL/GenBank/DDBJ databases">
        <authorList>
            <person name="Corre E."/>
            <person name="Pelletier E."/>
            <person name="Niang G."/>
            <person name="Scheremetjew M."/>
            <person name="Finn R."/>
            <person name="Kale V."/>
            <person name="Holt S."/>
            <person name="Cochrane G."/>
            <person name="Meng A."/>
            <person name="Brown T."/>
            <person name="Cohen L."/>
        </authorList>
    </citation>
    <scope>NUCLEOTIDE SEQUENCE</scope>
    <source>
        <strain evidence="1">UTEXLB2642</strain>
    </source>
</reference>
<gene>
    <name evidence="1" type="ORF">CNEB1095_LOCUS2411</name>
</gene>
<organism evidence="1">
    <name type="scientific">Chromulina nebulosa</name>
    <dbReference type="NCBI Taxonomy" id="96789"/>
    <lineage>
        <taxon>Eukaryota</taxon>
        <taxon>Sar</taxon>
        <taxon>Stramenopiles</taxon>
        <taxon>Ochrophyta</taxon>
        <taxon>Chrysophyceae</taxon>
        <taxon>Chromulinales</taxon>
        <taxon>Chromulinaceae</taxon>
        <taxon>Chromulina</taxon>
    </lineage>
</organism>
<sequence length="111" mass="12791">MGNGITSSSFKNNGSNDELVKAICKLPIYPYKSTMNDLSPIRDKNYYRDYVNNNSIDAIFNGKTFTITTEDYSAYSNQSRSRNSFSAYNDYDRGVSFDKYDEVRNLRRIST</sequence>
<dbReference type="EMBL" id="HBFD01003693">
    <property type="protein sequence ID" value="CAD8717572.1"/>
    <property type="molecule type" value="Transcribed_RNA"/>
</dbReference>
<accession>A0A7S0XE95</accession>
<protein>
    <submittedName>
        <fullName evidence="1">Uncharacterized protein</fullName>
    </submittedName>
</protein>
<proteinExistence type="predicted"/>
<evidence type="ECO:0000313" key="1">
    <source>
        <dbReference type="EMBL" id="CAD8717572.1"/>
    </source>
</evidence>
<dbReference type="AlphaFoldDB" id="A0A7S0XE95"/>